<protein>
    <submittedName>
        <fullName evidence="11">Serine hydrolase</fullName>
    </submittedName>
</protein>
<keyword evidence="9" id="KW-1133">Transmembrane helix</keyword>
<keyword evidence="9" id="KW-0812">Transmembrane</keyword>
<evidence type="ECO:0000256" key="4">
    <source>
        <dbReference type="ARBA" id="ARBA00022960"/>
    </source>
</evidence>
<sequence>MPNRELEEQSASETPEAAEPAKPRRRGRRRIAAAGGGVLVLGGAATIAVLAVNGSGGPPKPDLARVPPDFRTFASALPWPTDGETALWADGVGDLGTCGKQTAVPIASVAKVMTAYVVLRDHPLTGTDPGPDITVDDQAGFEAFSRDESSAPVRSGQRISERTLLELMMVPSANNVARLLARWDAGSEPAFVAEMNAAAAGLGMTDTVYTDAAGFDAATRSTAADQLKLAESALTDSTLLNLTAQHETRVPDDPTLLPNTDSLLGTDGVVGGKTGSSTPAGGALMWAAHRTIGGRDRLVLGVVLHQNAGTTSEQGLARALTVSRRLIAALG</sequence>
<dbReference type="PANTHER" id="PTHR21581">
    <property type="entry name" value="D-ALANYL-D-ALANINE CARBOXYPEPTIDASE"/>
    <property type="match status" value="1"/>
</dbReference>
<name>A0ABN2ST05_9ACTN</name>
<keyword evidence="2" id="KW-0732">Signal</keyword>
<accession>A0ABN2ST05</accession>
<evidence type="ECO:0000256" key="3">
    <source>
        <dbReference type="ARBA" id="ARBA00022801"/>
    </source>
</evidence>
<dbReference type="Proteomes" id="UP001499854">
    <property type="component" value="Unassembled WGS sequence"/>
</dbReference>
<feature type="transmembrane region" description="Helical" evidence="9">
    <location>
        <begin position="31"/>
        <end position="52"/>
    </location>
</feature>
<dbReference type="Gene3D" id="3.40.710.10">
    <property type="entry name" value="DD-peptidase/beta-lactamase superfamily"/>
    <property type="match status" value="1"/>
</dbReference>
<evidence type="ECO:0000256" key="9">
    <source>
        <dbReference type="SAM" id="Phobius"/>
    </source>
</evidence>
<dbReference type="InterPro" id="IPR001967">
    <property type="entry name" value="Peptidase_S11_N"/>
</dbReference>
<dbReference type="PRINTS" id="PR00725">
    <property type="entry name" value="DADACBPTASE1"/>
</dbReference>
<evidence type="ECO:0000256" key="5">
    <source>
        <dbReference type="ARBA" id="ARBA00022984"/>
    </source>
</evidence>
<dbReference type="PANTHER" id="PTHR21581:SF33">
    <property type="entry name" value="D-ALANYL-D-ALANINE CARBOXYPEPTIDASE DACB"/>
    <property type="match status" value="1"/>
</dbReference>
<gene>
    <name evidence="11" type="ORF">GCM10009838_64610</name>
</gene>
<comment type="similarity">
    <text evidence="1 7">Belongs to the peptidase S11 family.</text>
</comment>
<evidence type="ECO:0000313" key="11">
    <source>
        <dbReference type="EMBL" id="GAA1992080.1"/>
    </source>
</evidence>
<organism evidence="11 12">
    <name type="scientific">Catenulispora subtropica</name>
    <dbReference type="NCBI Taxonomy" id="450798"/>
    <lineage>
        <taxon>Bacteria</taxon>
        <taxon>Bacillati</taxon>
        <taxon>Actinomycetota</taxon>
        <taxon>Actinomycetes</taxon>
        <taxon>Catenulisporales</taxon>
        <taxon>Catenulisporaceae</taxon>
        <taxon>Catenulispora</taxon>
    </lineage>
</organism>
<comment type="caution">
    <text evidence="11">The sequence shown here is derived from an EMBL/GenBank/DDBJ whole genome shotgun (WGS) entry which is preliminary data.</text>
</comment>
<evidence type="ECO:0000256" key="8">
    <source>
        <dbReference type="SAM" id="MobiDB-lite"/>
    </source>
</evidence>
<keyword evidence="9" id="KW-0472">Membrane</keyword>
<feature type="domain" description="Peptidase S11 D-alanyl-D-alanine carboxypeptidase A N-terminal" evidence="10">
    <location>
        <begin position="101"/>
        <end position="291"/>
    </location>
</feature>
<dbReference type="SUPFAM" id="SSF56601">
    <property type="entry name" value="beta-lactamase/transpeptidase-like"/>
    <property type="match status" value="1"/>
</dbReference>
<dbReference type="InterPro" id="IPR018044">
    <property type="entry name" value="Peptidase_S11"/>
</dbReference>
<dbReference type="RefSeq" id="WP_344660945.1">
    <property type="nucleotide sequence ID" value="NZ_BAAAQM010000047.1"/>
</dbReference>
<keyword evidence="6" id="KW-0961">Cell wall biogenesis/degradation</keyword>
<reference evidence="11 12" key="1">
    <citation type="journal article" date="2019" name="Int. J. Syst. Evol. Microbiol.">
        <title>The Global Catalogue of Microorganisms (GCM) 10K type strain sequencing project: providing services to taxonomists for standard genome sequencing and annotation.</title>
        <authorList>
            <consortium name="The Broad Institute Genomics Platform"/>
            <consortium name="The Broad Institute Genome Sequencing Center for Infectious Disease"/>
            <person name="Wu L."/>
            <person name="Ma J."/>
        </authorList>
    </citation>
    <scope>NUCLEOTIDE SEQUENCE [LARGE SCALE GENOMIC DNA]</scope>
    <source>
        <strain evidence="11 12">JCM 16013</strain>
    </source>
</reference>
<evidence type="ECO:0000256" key="6">
    <source>
        <dbReference type="ARBA" id="ARBA00023316"/>
    </source>
</evidence>
<keyword evidence="5" id="KW-0573">Peptidoglycan synthesis</keyword>
<dbReference type="EMBL" id="BAAAQM010000047">
    <property type="protein sequence ID" value="GAA1992080.1"/>
    <property type="molecule type" value="Genomic_DNA"/>
</dbReference>
<keyword evidence="12" id="KW-1185">Reference proteome</keyword>
<evidence type="ECO:0000256" key="2">
    <source>
        <dbReference type="ARBA" id="ARBA00022729"/>
    </source>
</evidence>
<dbReference type="GO" id="GO:0016787">
    <property type="term" value="F:hydrolase activity"/>
    <property type="evidence" value="ECO:0007669"/>
    <property type="project" value="UniProtKB-KW"/>
</dbReference>
<dbReference type="Pfam" id="PF00768">
    <property type="entry name" value="Peptidase_S11"/>
    <property type="match status" value="1"/>
</dbReference>
<evidence type="ECO:0000259" key="10">
    <source>
        <dbReference type="Pfam" id="PF00768"/>
    </source>
</evidence>
<keyword evidence="4" id="KW-0133">Cell shape</keyword>
<proteinExistence type="inferred from homology"/>
<dbReference type="InterPro" id="IPR012338">
    <property type="entry name" value="Beta-lactam/transpept-like"/>
</dbReference>
<keyword evidence="3 11" id="KW-0378">Hydrolase</keyword>
<evidence type="ECO:0000256" key="1">
    <source>
        <dbReference type="ARBA" id="ARBA00007164"/>
    </source>
</evidence>
<feature type="region of interest" description="Disordered" evidence="8">
    <location>
        <begin position="1"/>
        <end position="29"/>
    </location>
</feature>
<evidence type="ECO:0000313" key="12">
    <source>
        <dbReference type="Proteomes" id="UP001499854"/>
    </source>
</evidence>
<evidence type="ECO:0000256" key="7">
    <source>
        <dbReference type="RuleBase" id="RU004016"/>
    </source>
</evidence>